<keyword evidence="3 6" id="KW-1133">Transmembrane helix</keyword>
<evidence type="ECO:0000313" key="8">
    <source>
        <dbReference type="EMBL" id="KAF7512506.1"/>
    </source>
</evidence>
<evidence type="ECO:0000313" key="9">
    <source>
        <dbReference type="Proteomes" id="UP000606974"/>
    </source>
</evidence>
<dbReference type="Proteomes" id="UP000606974">
    <property type="component" value="Unassembled WGS sequence"/>
</dbReference>
<protein>
    <recommendedName>
        <fullName evidence="7">Major facilitator superfamily (MFS) profile domain-containing protein</fullName>
    </recommendedName>
</protein>
<feature type="transmembrane region" description="Helical" evidence="6">
    <location>
        <begin position="241"/>
        <end position="261"/>
    </location>
</feature>
<sequence length="538" mass="58489">MAVSKRIFLLSPLPGTSDPGTGSCDDDEMEGSTKSPSCGPLAIAVLLFGVFIANADESFVMATYGAIASEFRRLSDGSWLMTGYTLGYCVSLPLYGRMGDLHDRKKLLLTTYFLFGLGCMISGTALSLWQTVLGRITAGVGGSGIAALISVIITDMVPLREVNVWRSYINVTAIVGRSCGGPIGGFLADTIGWRWSFLGQAPVALVCLLLAAWLLPSLSISKLRPLSDDDQSATIWHRFDILGTITFALSTTAFLLVLQLGGQKLPWGHPIVIVLAVVCFVLGVTFIATEWRAKAPLIPLSLLKSNGVGIFCGIQILVFISRWATLSSVPLYFIRTQDAENAVAAAYIVPTSIGNAMGAVIAGQIIKRTLRYKTLSIFSLALNILTYLLIALRWRHGTNVWEALYVFPWGLSHGMLVSTQFIGLSASAPRSRLATSISVFYLGQQLGIILGIVAAAVLLQIELYETLMQRLANYPNKEWIIENVLQDSRFASVLTDGIRSIVRSSYLYSFQFIPILSTCICVLLLPIMVILPERSLLQ</sequence>
<gene>
    <name evidence="8" type="ORF">GJ744_001441</name>
</gene>
<evidence type="ECO:0000259" key="7">
    <source>
        <dbReference type="PROSITE" id="PS50850"/>
    </source>
</evidence>
<feature type="transmembrane region" description="Helical" evidence="6">
    <location>
        <begin position="168"/>
        <end position="188"/>
    </location>
</feature>
<feature type="transmembrane region" description="Helical" evidence="6">
    <location>
        <begin position="301"/>
        <end position="324"/>
    </location>
</feature>
<dbReference type="EMBL" id="JAACFV010000012">
    <property type="protein sequence ID" value="KAF7512506.1"/>
    <property type="molecule type" value="Genomic_DNA"/>
</dbReference>
<dbReference type="InterPro" id="IPR011701">
    <property type="entry name" value="MFS"/>
</dbReference>
<keyword evidence="9" id="KW-1185">Reference proteome</keyword>
<feature type="transmembrane region" description="Helical" evidence="6">
    <location>
        <begin position="344"/>
        <end position="363"/>
    </location>
</feature>
<dbReference type="AlphaFoldDB" id="A0A8H7AST1"/>
<dbReference type="PANTHER" id="PTHR23501">
    <property type="entry name" value="MAJOR FACILITATOR SUPERFAMILY"/>
    <property type="match status" value="1"/>
</dbReference>
<evidence type="ECO:0000256" key="1">
    <source>
        <dbReference type="ARBA" id="ARBA00004141"/>
    </source>
</evidence>
<feature type="transmembrane region" description="Helical" evidence="6">
    <location>
        <begin position="267"/>
        <end position="289"/>
    </location>
</feature>
<accession>A0A8H7AST1</accession>
<dbReference type="GO" id="GO:0015174">
    <property type="term" value="F:basic amino acid transmembrane transporter activity"/>
    <property type="evidence" value="ECO:0007669"/>
    <property type="project" value="TreeGrafter"/>
</dbReference>
<dbReference type="InterPro" id="IPR036259">
    <property type="entry name" value="MFS_trans_sf"/>
</dbReference>
<feature type="region of interest" description="Disordered" evidence="5">
    <location>
        <begin position="13"/>
        <end position="35"/>
    </location>
</feature>
<dbReference type="InterPro" id="IPR020846">
    <property type="entry name" value="MFS_dom"/>
</dbReference>
<keyword evidence="4 6" id="KW-0472">Membrane</keyword>
<evidence type="ECO:0000256" key="2">
    <source>
        <dbReference type="ARBA" id="ARBA00022692"/>
    </source>
</evidence>
<feature type="transmembrane region" description="Helical" evidence="6">
    <location>
        <begin position="406"/>
        <end position="427"/>
    </location>
</feature>
<feature type="transmembrane region" description="Helical" evidence="6">
    <location>
        <begin position="107"/>
        <end position="130"/>
    </location>
</feature>
<organism evidence="8 9">
    <name type="scientific">Endocarpon pusillum</name>
    <dbReference type="NCBI Taxonomy" id="364733"/>
    <lineage>
        <taxon>Eukaryota</taxon>
        <taxon>Fungi</taxon>
        <taxon>Dikarya</taxon>
        <taxon>Ascomycota</taxon>
        <taxon>Pezizomycotina</taxon>
        <taxon>Eurotiomycetes</taxon>
        <taxon>Chaetothyriomycetidae</taxon>
        <taxon>Verrucariales</taxon>
        <taxon>Verrucariaceae</taxon>
        <taxon>Endocarpon</taxon>
    </lineage>
</organism>
<dbReference type="Gene3D" id="1.20.1250.20">
    <property type="entry name" value="MFS general substrate transporter like domains"/>
    <property type="match status" value="1"/>
</dbReference>
<keyword evidence="2 6" id="KW-0812">Transmembrane</keyword>
<feature type="transmembrane region" description="Helical" evidence="6">
    <location>
        <begin position="439"/>
        <end position="461"/>
    </location>
</feature>
<dbReference type="PROSITE" id="PS50850">
    <property type="entry name" value="MFS"/>
    <property type="match status" value="1"/>
</dbReference>
<reference evidence="8" key="1">
    <citation type="submission" date="2020-02" db="EMBL/GenBank/DDBJ databases">
        <authorList>
            <person name="Palmer J.M."/>
        </authorList>
    </citation>
    <scope>NUCLEOTIDE SEQUENCE</scope>
    <source>
        <strain evidence="8">EPUS1.4</strain>
        <tissue evidence="8">Thallus</tissue>
    </source>
</reference>
<feature type="transmembrane region" description="Helical" evidence="6">
    <location>
        <begin position="136"/>
        <end position="156"/>
    </location>
</feature>
<feature type="transmembrane region" description="Helical" evidence="6">
    <location>
        <begin position="375"/>
        <end position="394"/>
    </location>
</feature>
<proteinExistence type="predicted"/>
<dbReference type="SUPFAM" id="SSF103473">
    <property type="entry name" value="MFS general substrate transporter"/>
    <property type="match status" value="1"/>
</dbReference>
<name>A0A8H7AST1_9EURO</name>
<evidence type="ECO:0000256" key="6">
    <source>
        <dbReference type="SAM" id="Phobius"/>
    </source>
</evidence>
<comment type="caution">
    <text evidence="8">The sequence shown here is derived from an EMBL/GenBank/DDBJ whole genome shotgun (WGS) entry which is preliminary data.</text>
</comment>
<evidence type="ECO:0000256" key="3">
    <source>
        <dbReference type="ARBA" id="ARBA00022989"/>
    </source>
</evidence>
<dbReference type="Pfam" id="PF07690">
    <property type="entry name" value="MFS_1"/>
    <property type="match status" value="1"/>
</dbReference>
<feature type="domain" description="Major facilitator superfamily (MFS) profile" evidence="7">
    <location>
        <begin position="42"/>
        <end position="535"/>
    </location>
</feature>
<dbReference type="OrthoDB" id="6770063at2759"/>
<feature type="transmembrane region" description="Helical" evidence="6">
    <location>
        <begin position="79"/>
        <end position="95"/>
    </location>
</feature>
<feature type="transmembrane region" description="Helical" evidence="6">
    <location>
        <begin position="41"/>
        <end position="67"/>
    </location>
</feature>
<evidence type="ECO:0000256" key="5">
    <source>
        <dbReference type="SAM" id="MobiDB-lite"/>
    </source>
</evidence>
<feature type="transmembrane region" description="Helical" evidence="6">
    <location>
        <begin position="512"/>
        <end position="531"/>
    </location>
</feature>
<feature type="transmembrane region" description="Helical" evidence="6">
    <location>
        <begin position="200"/>
        <end position="220"/>
    </location>
</feature>
<comment type="subcellular location">
    <subcellularLocation>
        <location evidence="1">Membrane</location>
        <topology evidence="1">Multi-pass membrane protein</topology>
    </subcellularLocation>
</comment>
<evidence type="ECO:0000256" key="4">
    <source>
        <dbReference type="ARBA" id="ARBA00023136"/>
    </source>
</evidence>
<dbReference type="GO" id="GO:0000329">
    <property type="term" value="C:fungal-type vacuole membrane"/>
    <property type="evidence" value="ECO:0007669"/>
    <property type="project" value="TreeGrafter"/>
</dbReference>
<dbReference type="PANTHER" id="PTHR23501:SF33">
    <property type="entry name" value="MAJOR FACILITATOR SUPERFAMILY (MFS) PROFILE DOMAIN-CONTAINING PROTEIN"/>
    <property type="match status" value="1"/>
</dbReference>